<dbReference type="OrthoDB" id="7183822at2"/>
<dbReference type="Pfam" id="PF13452">
    <property type="entry name" value="FAS1_DH_region"/>
    <property type="match status" value="1"/>
</dbReference>
<evidence type="ECO:0000313" key="3">
    <source>
        <dbReference type="Proteomes" id="UP000184440"/>
    </source>
</evidence>
<dbReference type="InterPro" id="IPR029069">
    <property type="entry name" value="HotDog_dom_sf"/>
</dbReference>
<evidence type="ECO:0000259" key="1">
    <source>
        <dbReference type="Pfam" id="PF13452"/>
    </source>
</evidence>
<sequence>MELREIPGAWKPEPVEDEQVLDPAAGAAAAGLWNQPPPGEHVPPLWHWFHFLDWPPHSALGADGHPRVGVFLPPVDDRRRMFAGGRWTRERPLRYGVATQRRRALVSTRTTSGRTGELLFVTVLTELSQDGRTCVSEEQDLVYRSGPSAVDLRGTPLATTAPAEDGLRLHPDATLLFRMSALTGNHHRIHYDHPYAVGVEHYPGLVVHGPLLVLHLAETLRRASSPTPDALEFRLHAPAFAGEPLVAATGPEPGALRLASGRNAAHVTAAARWRTAAGVAATVRP</sequence>
<proteinExistence type="predicted"/>
<accession>A0A1M7P8C4</accession>
<dbReference type="PANTHER" id="PTHR28152">
    <property type="entry name" value="HYDROXYACYL-THIOESTER DEHYDRATASE TYPE 2, MITOCHONDRIAL"/>
    <property type="match status" value="1"/>
</dbReference>
<dbReference type="RefSeq" id="WP_073255427.1">
    <property type="nucleotide sequence ID" value="NZ_FRCS01000003.1"/>
</dbReference>
<dbReference type="AlphaFoldDB" id="A0A1M7P8C4"/>
<dbReference type="Gene3D" id="3.10.129.10">
    <property type="entry name" value="Hotdog Thioesterase"/>
    <property type="match status" value="2"/>
</dbReference>
<name>A0A1M7P8C4_9ACTN</name>
<gene>
    <name evidence="2" type="ORF">SAMN05443668_10349</name>
</gene>
<feature type="domain" description="FAS1-like dehydratase" evidence="1">
    <location>
        <begin position="70"/>
        <end position="133"/>
    </location>
</feature>
<dbReference type="EMBL" id="FRCS01000003">
    <property type="protein sequence ID" value="SHN12910.1"/>
    <property type="molecule type" value="Genomic_DNA"/>
</dbReference>
<dbReference type="PANTHER" id="PTHR28152:SF1">
    <property type="entry name" value="HYDROXYACYL-THIOESTER DEHYDRATASE TYPE 2, MITOCHONDRIAL"/>
    <property type="match status" value="1"/>
</dbReference>
<dbReference type="SUPFAM" id="SSF54637">
    <property type="entry name" value="Thioesterase/thiol ester dehydrase-isomerase"/>
    <property type="match status" value="1"/>
</dbReference>
<reference evidence="2 3" key="1">
    <citation type="submission" date="2016-11" db="EMBL/GenBank/DDBJ databases">
        <authorList>
            <person name="Jaros S."/>
            <person name="Januszkiewicz K."/>
            <person name="Wedrychowicz H."/>
        </authorList>
    </citation>
    <scope>NUCLEOTIDE SEQUENCE [LARGE SCALE GENOMIC DNA]</scope>
    <source>
        <strain evidence="2 3">DSM 46144</strain>
    </source>
</reference>
<evidence type="ECO:0000313" key="2">
    <source>
        <dbReference type="EMBL" id="SHN12910.1"/>
    </source>
</evidence>
<dbReference type="STRING" id="134849.SAMN05443668_10349"/>
<organism evidence="2 3">
    <name type="scientific">Cryptosporangium aurantiacum</name>
    <dbReference type="NCBI Taxonomy" id="134849"/>
    <lineage>
        <taxon>Bacteria</taxon>
        <taxon>Bacillati</taxon>
        <taxon>Actinomycetota</taxon>
        <taxon>Actinomycetes</taxon>
        <taxon>Cryptosporangiales</taxon>
        <taxon>Cryptosporangiaceae</taxon>
        <taxon>Cryptosporangium</taxon>
    </lineage>
</organism>
<keyword evidence="3" id="KW-1185">Reference proteome</keyword>
<dbReference type="Proteomes" id="UP000184440">
    <property type="component" value="Unassembled WGS sequence"/>
</dbReference>
<dbReference type="GO" id="GO:0019171">
    <property type="term" value="F:(3R)-hydroxyacyl-[acyl-carrier-protein] dehydratase activity"/>
    <property type="evidence" value="ECO:0007669"/>
    <property type="project" value="TreeGrafter"/>
</dbReference>
<dbReference type="InterPro" id="IPR052741">
    <property type="entry name" value="Mitochondrial_HTD2"/>
</dbReference>
<protein>
    <submittedName>
        <fullName evidence="2">3-methylfumaryl-CoA hydratase</fullName>
    </submittedName>
</protein>
<dbReference type="InterPro" id="IPR039569">
    <property type="entry name" value="FAS1-like_DH_region"/>
</dbReference>